<dbReference type="EMBL" id="AVOT02005099">
    <property type="protein sequence ID" value="MBW0478215.1"/>
    <property type="molecule type" value="Genomic_DNA"/>
</dbReference>
<evidence type="ECO:0000313" key="1">
    <source>
        <dbReference type="EMBL" id="MBW0478215.1"/>
    </source>
</evidence>
<dbReference type="Proteomes" id="UP000765509">
    <property type="component" value="Unassembled WGS sequence"/>
</dbReference>
<keyword evidence="2" id="KW-1185">Reference proteome</keyword>
<proteinExistence type="predicted"/>
<accession>A0A9Q3C8T0</accession>
<sequence length="93" mass="10751">MIQALAKMVRRLCAYDLEFKDSDGFNHDWCTLITALELEYRTSVYSSTGQTPSMLEKGWNPRLPEDKLRKDLNKIDPRASSFNLIIDKLNKNA</sequence>
<dbReference type="OrthoDB" id="6769926at2759"/>
<dbReference type="Gene3D" id="3.30.420.10">
    <property type="entry name" value="Ribonuclease H-like superfamily/Ribonuclease H"/>
    <property type="match status" value="1"/>
</dbReference>
<evidence type="ECO:0000313" key="2">
    <source>
        <dbReference type="Proteomes" id="UP000765509"/>
    </source>
</evidence>
<dbReference type="InterPro" id="IPR036397">
    <property type="entry name" value="RNaseH_sf"/>
</dbReference>
<gene>
    <name evidence="1" type="ORF">O181_017930</name>
</gene>
<dbReference type="AlphaFoldDB" id="A0A9Q3C8T0"/>
<dbReference type="GO" id="GO:0003676">
    <property type="term" value="F:nucleic acid binding"/>
    <property type="evidence" value="ECO:0007669"/>
    <property type="project" value="InterPro"/>
</dbReference>
<name>A0A9Q3C8T0_9BASI</name>
<organism evidence="1 2">
    <name type="scientific">Austropuccinia psidii MF-1</name>
    <dbReference type="NCBI Taxonomy" id="1389203"/>
    <lineage>
        <taxon>Eukaryota</taxon>
        <taxon>Fungi</taxon>
        <taxon>Dikarya</taxon>
        <taxon>Basidiomycota</taxon>
        <taxon>Pucciniomycotina</taxon>
        <taxon>Pucciniomycetes</taxon>
        <taxon>Pucciniales</taxon>
        <taxon>Sphaerophragmiaceae</taxon>
        <taxon>Austropuccinia</taxon>
    </lineage>
</organism>
<comment type="caution">
    <text evidence="1">The sequence shown here is derived from an EMBL/GenBank/DDBJ whole genome shotgun (WGS) entry which is preliminary data.</text>
</comment>
<reference evidence="1" key="1">
    <citation type="submission" date="2021-03" db="EMBL/GenBank/DDBJ databases">
        <title>Draft genome sequence of rust myrtle Austropuccinia psidii MF-1, a brazilian biotype.</title>
        <authorList>
            <person name="Quecine M.C."/>
            <person name="Pachon D.M.R."/>
            <person name="Bonatelli M.L."/>
            <person name="Correr F.H."/>
            <person name="Franceschini L.M."/>
            <person name="Leite T.F."/>
            <person name="Margarido G.R.A."/>
            <person name="Almeida C.A."/>
            <person name="Ferrarezi J.A."/>
            <person name="Labate C.A."/>
        </authorList>
    </citation>
    <scope>NUCLEOTIDE SEQUENCE</scope>
    <source>
        <strain evidence="1">MF-1</strain>
    </source>
</reference>
<protein>
    <submittedName>
        <fullName evidence="1">Uncharacterized protein</fullName>
    </submittedName>
</protein>